<dbReference type="PANTHER" id="PTHR47926">
    <property type="entry name" value="PENTATRICOPEPTIDE REPEAT-CONTAINING PROTEIN"/>
    <property type="match status" value="1"/>
</dbReference>
<dbReference type="Pfam" id="PF01535">
    <property type="entry name" value="PPR"/>
    <property type="match status" value="1"/>
</dbReference>
<proteinExistence type="predicted"/>
<dbReference type="PANTHER" id="PTHR47926:SF452">
    <property type="entry name" value="PENTATRICOPEPTIDE REPEAT-CONTAINING PROTEIN"/>
    <property type="match status" value="1"/>
</dbReference>
<dbReference type="InterPro" id="IPR011990">
    <property type="entry name" value="TPR-like_helical_dom_sf"/>
</dbReference>
<dbReference type="OrthoDB" id="741665at2759"/>
<dbReference type="Pfam" id="PF12854">
    <property type="entry name" value="PPR_1"/>
    <property type="match status" value="1"/>
</dbReference>
<dbReference type="InterPro" id="IPR002885">
    <property type="entry name" value="PPR_rpt"/>
</dbReference>
<reference evidence="5" key="1">
    <citation type="journal article" date="2019" name="Nat. Commun.">
        <title>The genome of broomcorn millet.</title>
        <authorList>
            <person name="Zou C."/>
            <person name="Miki D."/>
            <person name="Li D."/>
            <person name="Tang Q."/>
            <person name="Xiao L."/>
            <person name="Rajput S."/>
            <person name="Deng P."/>
            <person name="Jia W."/>
            <person name="Huang R."/>
            <person name="Zhang M."/>
            <person name="Sun Y."/>
            <person name="Hu J."/>
            <person name="Fu X."/>
            <person name="Schnable P.S."/>
            <person name="Li F."/>
            <person name="Zhang H."/>
            <person name="Feng B."/>
            <person name="Zhu X."/>
            <person name="Liu R."/>
            <person name="Schnable J.C."/>
            <person name="Zhu J.-K."/>
            <person name="Zhang H."/>
        </authorList>
    </citation>
    <scope>NUCLEOTIDE SEQUENCE [LARGE SCALE GENOMIC DNA]</scope>
</reference>
<organism evidence="4 5">
    <name type="scientific">Panicum miliaceum</name>
    <name type="common">Proso millet</name>
    <name type="synonym">Broomcorn millet</name>
    <dbReference type="NCBI Taxonomy" id="4540"/>
    <lineage>
        <taxon>Eukaryota</taxon>
        <taxon>Viridiplantae</taxon>
        <taxon>Streptophyta</taxon>
        <taxon>Embryophyta</taxon>
        <taxon>Tracheophyta</taxon>
        <taxon>Spermatophyta</taxon>
        <taxon>Magnoliopsida</taxon>
        <taxon>Liliopsida</taxon>
        <taxon>Poales</taxon>
        <taxon>Poaceae</taxon>
        <taxon>PACMAD clade</taxon>
        <taxon>Panicoideae</taxon>
        <taxon>Panicodae</taxon>
        <taxon>Paniceae</taxon>
        <taxon>Panicinae</taxon>
        <taxon>Panicum</taxon>
        <taxon>Panicum sect. Panicum</taxon>
    </lineage>
</organism>
<dbReference type="NCBIfam" id="TIGR00756">
    <property type="entry name" value="PPR"/>
    <property type="match status" value="2"/>
</dbReference>
<accession>A0A3L6RKR6</accession>
<dbReference type="GO" id="GO:0009451">
    <property type="term" value="P:RNA modification"/>
    <property type="evidence" value="ECO:0007669"/>
    <property type="project" value="InterPro"/>
</dbReference>
<evidence type="ECO:0000313" key="4">
    <source>
        <dbReference type="EMBL" id="RLN05139.1"/>
    </source>
</evidence>
<dbReference type="InterPro" id="IPR046960">
    <property type="entry name" value="PPR_At4g14850-like_plant"/>
</dbReference>
<dbReference type="STRING" id="4540.A0A3L6RKR6"/>
<dbReference type="Proteomes" id="UP000275267">
    <property type="component" value="Unassembled WGS sequence"/>
</dbReference>
<evidence type="ECO:0000256" key="3">
    <source>
        <dbReference type="PROSITE-ProRule" id="PRU00708"/>
    </source>
</evidence>
<dbReference type="EMBL" id="PQIB02000008">
    <property type="protein sequence ID" value="RLN05139.1"/>
    <property type="molecule type" value="Genomic_DNA"/>
</dbReference>
<dbReference type="Gene3D" id="1.25.40.10">
    <property type="entry name" value="Tetratricopeptide repeat domain"/>
    <property type="match status" value="1"/>
</dbReference>
<feature type="repeat" description="PPR" evidence="3">
    <location>
        <begin position="9"/>
        <end position="43"/>
    </location>
</feature>
<keyword evidence="5" id="KW-1185">Reference proteome</keyword>
<sequence>MFDRIPHPDAVSYNTLLSSHFANGDVDGARRLFSEMLIRDVTSWNTMVSGLSKNGALEEAKAVF</sequence>
<keyword evidence="1" id="KW-0677">Repeat</keyword>
<keyword evidence="2" id="KW-0809">Transit peptide</keyword>
<protein>
    <submittedName>
        <fullName evidence="4">Pentatricopeptide repeat-containing protein</fullName>
    </submittedName>
</protein>
<gene>
    <name evidence="4" type="ORF">C2845_PM13G03300</name>
</gene>
<dbReference type="PROSITE" id="PS51375">
    <property type="entry name" value="PPR"/>
    <property type="match status" value="1"/>
</dbReference>
<evidence type="ECO:0000256" key="2">
    <source>
        <dbReference type="ARBA" id="ARBA00022946"/>
    </source>
</evidence>
<comment type="caution">
    <text evidence="4">The sequence shown here is derived from an EMBL/GenBank/DDBJ whole genome shotgun (WGS) entry which is preliminary data.</text>
</comment>
<dbReference type="GO" id="GO:0003723">
    <property type="term" value="F:RNA binding"/>
    <property type="evidence" value="ECO:0007669"/>
    <property type="project" value="InterPro"/>
</dbReference>
<name>A0A3L6RKR6_PANMI</name>
<evidence type="ECO:0000313" key="5">
    <source>
        <dbReference type="Proteomes" id="UP000275267"/>
    </source>
</evidence>
<dbReference type="AlphaFoldDB" id="A0A3L6RKR6"/>
<evidence type="ECO:0000256" key="1">
    <source>
        <dbReference type="ARBA" id="ARBA00022737"/>
    </source>
</evidence>